<dbReference type="CDD" id="cd23810">
    <property type="entry name" value="UBCc_BIRC6"/>
    <property type="match status" value="1"/>
</dbReference>
<dbReference type="EMBL" id="MU069792">
    <property type="protein sequence ID" value="KAF5833768.1"/>
    <property type="molecule type" value="Genomic_DNA"/>
</dbReference>
<evidence type="ECO:0000259" key="3">
    <source>
        <dbReference type="PROSITE" id="PS50127"/>
    </source>
</evidence>
<evidence type="ECO:0000313" key="5">
    <source>
        <dbReference type="Proteomes" id="UP000815325"/>
    </source>
</evidence>
<dbReference type="PANTHER" id="PTHR46116">
    <property type="entry name" value="(E3-INDEPENDENT) E2 UBIQUITIN-CONJUGATING ENZYME"/>
    <property type="match status" value="1"/>
</dbReference>
<dbReference type="InterPro" id="IPR016135">
    <property type="entry name" value="UBQ-conjugating_enzyme/RWD"/>
</dbReference>
<dbReference type="Proteomes" id="UP000815325">
    <property type="component" value="Unassembled WGS sequence"/>
</dbReference>
<name>A0ABQ7GGP4_DUNSA</name>
<dbReference type="Gene3D" id="3.10.110.10">
    <property type="entry name" value="Ubiquitin Conjugating Enzyme"/>
    <property type="match status" value="1"/>
</dbReference>
<organism evidence="4 5">
    <name type="scientific">Dunaliella salina</name>
    <name type="common">Green alga</name>
    <name type="synonym">Protococcus salinus</name>
    <dbReference type="NCBI Taxonomy" id="3046"/>
    <lineage>
        <taxon>Eukaryota</taxon>
        <taxon>Viridiplantae</taxon>
        <taxon>Chlorophyta</taxon>
        <taxon>core chlorophytes</taxon>
        <taxon>Chlorophyceae</taxon>
        <taxon>CS clade</taxon>
        <taxon>Chlamydomonadales</taxon>
        <taxon>Dunaliellaceae</taxon>
        <taxon>Dunaliella</taxon>
    </lineage>
</organism>
<proteinExistence type="predicted"/>
<keyword evidence="2" id="KW-0833">Ubl conjugation pathway</keyword>
<dbReference type="SMART" id="SM00212">
    <property type="entry name" value="UBCc"/>
    <property type="match status" value="1"/>
</dbReference>
<comment type="caution">
    <text evidence="4">The sequence shown here is derived from an EMBL/GenBank/DDBJ whole genome shotgun (WGS) entry which is preliminary data.</text>
</comment>
<dbReference type="PANTHER" id="PTHR46116:SF39">
    <property type="entry name" value="BACULOVIRAL IAP REPEAT-CONTAINING PROTEIN 6"/>
    <property type="match status" value="1"/>
</dbReference>
<gene>
    <name evidence="4" type="ORF">DUNSADRAFT_9792</name>
</gene>
<protein>
    <submittedName>
        <fullName evidence="4">Ubiquitin-conjugating enzyme/RWD-like protein</fullName>
    </submittedName>
</protein>
<dbReference type="Pfam" id="PF00179">
    <property type="entry name" value="UQ_con"/>
    <property type="match status" value="1"/>
</dbReference>
<evidence type="ECO:0000256" key="2">
    <source>
        <dbReference type="ARBA" id="ARBA00022786"/>
    </source>
</evidence>
<dbReference type="SUPFAM" id="SSF54495">
    <property type="entry name" value="UBC-like"/>
    <property type="match status" value="1"/>
</dbReference>
<accession>A0ABQ7GGP4</accession>
<sequence length="155" mass="17185">MSDLPLNPSSSIFVRVDEDKMMLWRFLLTGPDDTPYAGGCFIFDIYFPPTYPTVCPKVRLKTTGGGSVRFNPNLYNCGKVCLSLLGTWEGGKGEGWVPNVSSALQLFVSIQSLIFVEDPYFNEPGYERSIGTPQGTDASRQCDMVIREAKIFPVP</sequence>
<keyword evidence="1" id="KW-0808">Transferase</keyword>
<evidence type="ECO:0000313" key="4">
    <source>
        <dbReference type="EMBL" id="KAF5833768.1"/>
    </source>
</evidence>
<feature type="domain" description="UBC core" evidence="3">
    <location>
        <begin position="1"/>
        <end position="155"/>
    </location>
</feature>
<reference evidence="4" key="1">
    <citation type="submission" date="2017-08" db="EMBL/GenBank/DDBJ databases">
        <authorList>
            <person name="Polle J.E."/>
            <person name="Barry K."/>
            <person name="Cushman J."/>
            <person name="Schmutz J."/>
            <person name="Tran D."/>
            <person name="Hathwaick L.T."/>
            <person name="Yim W.C."/>
            <person name="Jenkins J."/>
            <person name="Mckie-Krisberg Z.M."/>
            <person name="Prochnik S."/>
            <person name="Lindquist E."/>
            <person name="Dockter R.B."/>
            <person name="Adam C."/>
            <person name="Molina H."/>
            <person name="Bunkerborg J."/>
            <person name="Jin E."/>
            <person name="Buchheim M."/>
            <person name="Magnuson J."/>
        </authorList>
    </citation>
    <scope>NUCLEOTIDE SEQUENCE</scope>
    <source>
        <strain evidence="4">CCAP 19/18</strain>
    </source>
</reference>
<keyword evidence="5" id="KW-1185">Reference proteome</keyword>
<dbReference type="PROSITE" id="PS50127">
    <property type="entry name" value="UBC_2"/>
    <property type="match status" value="1"/>
</dbReference>
<dbReference type="InterPro" id="IPR000608">
    <property type="entry name" value="UBC"/>
</dbReference>
<evidence type="ECO:0000256" key="1">
    <source>
        <dbReference type="ARBA" id="ARBA00022679"/>
    </source>
</evidence>